<dbReference type="AlphaFoldDB" id="F4N3V0"/>
<gene>
    <name evidence="1" type="ORF">YEW_HW34980</name>
</gene>
<evidence type="ECO:0000313" key="1">
    <source>
        <dbReference type="EMBL" id="CBX72758.1"/>
    </source>
</evidence>
<reference evidence="1" key="1">
    <citation type="journal article" date="2011" name="BMC Genomics">
        <title>Shotgun sequencing of Yersinia enterocolitica strain W22703 (biotype 2, serotype O:9): genomic evidence for oscillation between invertebrates and mammals.</title>
        <authorList>
            <person name="Fuchs T.M."/>
            <person name="Brandt K."/>
            <person name="Starke M."/>
            <person name="Rattei T."/>
        </authorList>
    </citation>
    <scope>NUCLEOTIDE SEQUENCE</scope>
</reference>
<name>F4N3V0_YEREN</name>
<organism evidence="1">
    <name type="scientific">Yersinia enterocolitica W22703</name>
    <dbReference type="NCBI Taxonomy" id="913028"/>
    <lineage>
        <taxon>Bacteria</taxon>
        <taxon>Pseudomonadati</taxon>
        <taxon>Pseudomonadota</taxon>
        <taxon>Gammaproteobacteria</taxon>
        <taxon>Enterobacterales</taxon>
        <taxon>Yersiniaceae</taxon>
        <taxon>Yersinia</taxon>
    </lineage>
</organism>
<dbReference type="EMBL" id="FR718698">
    <property type="protein sequence ID" value="CBX72758.1"/>
    <property type="molecule type" value="Genomic_DNA"/>
</dbReference>
<accession>F4N3V0</accession>
<proteinExistence type="predicted"/>
<sequence>MHSILAAGGFIDRINSAIISFLKNKPNKVLNTISNKNRLVLLFLY</sequence>
<protein>
    <submittedName>
        <fullName evidence="1">Uncharacterized protein</fullName>
    </submittedName>
</protein>